<keyword evidence="1" id="KW-1133">Transmembrane helix</keyword>
<keyword evidence="1" id="KW-0812">Transmembrane</keyword>
<keyword evidence="1" id="KW-0472">Membrane</keyword>
<gene>
    <name evidence="2" type="ORF">PNOK_0622600</name>
</gene>
<organism evidence="2 3">
    <name type="scientific">Pyrrhoderma noxium</name>
    <dbReference type="NCBI Taxonomy" id="2282107"/>
    <lineage>
        <taxon>Eukaryota</taxon>
        <taxon>Fungi</taxon>
        <taxon>Dikarya</taxon>
        <taxon>Basidiomycota</taxon>
        <taxon>Agaricomycotina</taxon>
        <taxon>Agaricomycetes</taxon>
        <taxon>Hymenochaetales</taxon>
        <taxon>Hymenochaetaceae</taxon>
        <taxon>Pyrrhoderma</taxon>
    </lineage>
</organism>
<dbReference type="AlphaFoldDB" id="A0A286UDS6"/>
<comment type="caution">
    <text evidence="2">The sequence shown here is derived from an EMBL/GenBank/DDBJ whole genome shotgun (WGS) entry which is preliminary data.</text>
</comment>
<feature type="transmembrane region" description="Helical" evidence="1">
    <location>
        <begin position="50"/>
        <end position="72"/>
    </location>
</feature>
<evidence type="ECO:0000256" key="1">
    <source>
        <dbReference type="SAM" id="Phobius"/>
    </source>
</evidence>
<protein>
    <submittedName>
        <fullName evidence="2">Uncharacterized protein</fullName>
    </submittedName>
</protein>
<proteinExistence type="predicted"/>
<evidence type="ECO:0000313" key="3">
    <source>
        <dbReference type="Proteomes" id="UP000217199"/>
    </source>
</evidence>
<sequence>MVAARVVDNLFSFFLSVIVFVDFCRASESRSLSGAQVPSIHSTSGSFSFSFNLLFTFVFLLNSSYTASLTSCPRKTQLPLAREIVRTVEQVQVVCLV</sequence>
<dbReference type="Proteomes" id="UP000217199">
    <property type="component" value="Unassembled WGS sequence"/>
</dbReference>
<reference evidence="2 3" key="1">
    <citation type="journal article" date="2017" name="Mol. Ecol.">
        <title>Comparative and population genomic landscape of Phellinus noxius: A hypervariable fungus causing root rot in trees.</title>
        <authorList>
            <person name="Chung C.L."/>
            <person name="Lee T.J."/>
            <person name="Akiba M."/>
            <person name="Lee H.H."/>
            <person name="Kuo T.H."/>
            <person name="Liu D."/>
            <person name="Ke H.M."/>
            <person name="Yokoi T."/>
            <person name="Roa M.B."/>
            <person name="Lu M.J."/>
            <person name="Chang Y.Y."/>
            <person name="Ann P.J."/>
            <person name="Tsai J.N."/>
            <person name="Chen C.Y."/>
            <person name="Tzean S.S."/>
            <person name="Ota Y."/>
            <person name="Hattori T."/>
            <person name="Sahashi N."/>
            <person name="Liou R.F."/>
            <person name="Kikuchi T."/>
            <person name="Tsai I.J."/>
        </authorList>
    </citation>
    <scope>NUCLEOTIDE SEQUENCE [LARGE SCALE GENOMIC DNA]</scope>
    <source>
        <strain evidence="2 3">FFPRI411160</strain>
    </source>
</reference>
<evidence type="ECO:0000313" key="2">
    <source>
        <dbReference type="EMBL" id="PAV17740.1"/>
    </source>
</evidence>
<dbReference type="InParanoid" id="A0A286UDS6"/>
<keyword evidence="3" id="KW-1185">Reference proteome</keyword>
<dbReference type="EMBL" id="NBII01000006">
    <property type="protein sequence ID" value="PAV17740.1"/>
    <property type="molecule type" value="Genomic_DNA"/>
</dbReference>
<accession>A0A286UDS6</accession>
<name>A0A286UDS6_9AGAM</name>